<evidence type="ECO:0000256" key="4">
    <source>
        <dbReference type="ARBA" id="ARBA00022970"/>
    </source>
</evidence>
<feature type="transmembrane region" description="Helical" evidence="7">
    <location>
        <begin position="241"/>
        <end position="264"/>
    </location>
</feature>
<evidence type="ECO:0000256" key="3">
    <source>
        <dbReference type="ARBA" id="ARBA00022692"/>
    </source>
</evidence>
<keyword evidence="7" id="KW-0813">Transport</keyword>
<dbReference type="InterPro" id="IPR035906">
    <property type="entry name" value="MetI-like_sf"/>
</dbReference>
<dbReference type="InterPro" id="IPR000515">
    <property type="entry name" value="MetI-like"/>
</dbReference>
<dbReference type="PANTHER" id="PTHR30614">
    <property type="entry name" value="MEMBRANE COMPONENT OF AMINO ACID ABC TRANSPORTER"/>
    <property type="match status" value="1"/>
</dbReference>
<keyword evidence="6 7" id="KW-0472">Membrane</keyword>
<gene>
    <name evidence="9" type="ORF">OOZ53_03470</name>
</gene>
<sequence length="379" mass="40901">MAAATAQSRKTAQVRRLLIQAVIVIAIMVIIWSTYTTAQTNLNALGITGGYAFLERATGWSYSFSLLPRSVDDTYLRTLTIGFINTLFLGSLCIVLSTVLGFVIGSIRDTSNLALQTIASAYVQLFRNLPLILQLVFWYAVFIHLPGPRQAHTLGDIAFFSNRGLMLPALNLSGEIALILLLGSILLGVIVLLVRISVARALVIWASGTAIAIAVCLLIFVPQGESIVSVPALKGLRFLGGMQMTIELVAMIVAIVLYSSAYIAEVVRGGLAEVPKGLIEAGQALGLSGRTIWSRIKLPMALRSIVPPLGNQWIFVMKATTIGVAIGFSDLFMIVSTSLTQTGQTLELIAILMGCFLLINFALAQLVDLINRRMQLKAH</sequence>
<keyword evidence="10" id="KW-1185">Reference proteome</keyword>
<dbReference type="PANTHER" id="PTHR30614:SF37">
    <property type="entry name" value="AMINO-ACID ABC TRANSPORTER PERMEASE PROTEIN YHDX-RELATED"/>
    <property type="match status" value="1"/>
</dbReference>
<protein>
    <submittedName>
        <fullName evidence="9">ABC transporter permease subunit</fullName>
    </submittedName>
</protein>
<dbReference type="InterPro" id="IPR043429">
    <property type="entry name" value="ArtM/GltK/GlnP/TcyL/YhdX-like"/>
</dbReference>
<evidence type="ECO:0000259" key="8">
    <source>
        <dbReference type="PROSITE" id="PS50928"/>
    </source>
</evidence>
<evidence type="ECO:0000256" key="2">
    <source>
        <dbReference type="ARBA" id="ARBA00010072"/>
    </source>
</evidence>
<organism evidence="9 10">
    <name type="scientific">Hoeflea poritis</name>
    <dbReference type="NCBI Taxonomy" id="2993659"/>
    <lineage>
        <taxon>Bacteria</taxon>
        <taxon>Pseudomonadati</taxon>
        <taxon>Pseudomonadota</taxon>
        <taxon>Alphaproteobacteria</taxon>
        <taxon>Hyphomicrobiales</taxon>
        <taxon>Rhizobiaceae</taxon>
        <taxon>Hoeflea</taxon>
    </lineage>
</organism>
<feature type="transmembrane region" description="Helical" evidence="7">
    <location>
        <begin position="125"/>
        <end position="145"/>
    </location>
</feature>
<dbReference type="Proteomes" id="UP001148313">
    <property type="component" value="Unassembled WGS sequence"/>
</dbReference>
<feature type="transmembrane region" description="Helical" evidence="7">
    <location>
        <begin position="79"/>
        <end position="104"/>
    </location>
</feature>
<comment type="caution">
    <text evidence="9">The sequence shown here is derived from an EMBL/GenBank/DDBJ whole genome shotgun (WGS) entry which is preliminary data.</text>
</comment>
<feature type="transmembrane region" description="Helical" evidence="7">
    <location>
        <begin position="313"/>
        <end position="336"/>
    </location>
</feature>
<accession>A0ABT4VIB1</accession>
<keyword evidence="3 7" id="KW-0812">Transmembrane</keyword>
<comment type="similarity">
    <text evidence="2">Belongs to the binding-protein-dependent transport system permease family. HisMQ subfamily.</text>
</comment>
<feature type="transmembrane region" description="Helical" evidence="7">
    <location>
        <begin position="348"/>
        <end position="370"/>
    </location>
</feature>
<keyword evidence="4" id="KW-0029">Amino-acid transport</keyword>
<evidence type="ECO:0000313" key="9">
    <source>
        <dbReference type="EMBL" id="MDA4844390.1"/>
    </source>
</evidence>
<evidence type="ECO:0000313" key="10">
    <source>
        <dbReference type="Proteomes" id="UP001148313"/>
    </source>
</evidence>
<evidence type="ECO:0000256" key="7">
    <source>
        <dbReference type="RuleBase" id="RU363032"/>
    </source>
</evidence>
<comment type="subcellular location">
    <subcellularLocation>
        <location evidence="1 7">Cell membrane</location>
        <topology evidence="1 7">Multi-pass membrane protein</topology>
    </subcellularLocation>
</comment>
<dbReference type="PROSITE" id="PS50928">
    <property type="entry name" value="ABC_TM1"/>
    <property type="match status" value="1"/>
</dbReference>
<feature type="transmembrane region" description="Helical" evidence="7">
    <location>
        <begin position="201"/>
        <end position="221"/>
    </location>
</feature>
<feature type="transmembrane region" description="Helical" evidence="7">
    <location>
        <begin position="17"/>
        <end position="35"/>
    </location>
</feature>
<evidence type="ECO:0000256" key="6">
    <source>
        <dbReference type="ARBA" id="ARBA00023136"/>
    </source>
</evidence>
<evidence type="ECO:0000256" key="5">
    <source>
        <dbReference type="ARBA" id="ARBA00022989"/>
    </source>
</evidence>
<name>A0ABT4VIB1_9HYPH</name>
<dbReference type="Pfam" id="PF00528">
    <property type="entry name" value="BPD_transp_1"/>
    <property type="match status" value="1"/>
</dbReference>
<dbReference type="CDD" id="cd06261">
    <property type="entry name" value="TM_PBP2"/>
    <property type="match status" value="1"/>
</dbReference>
<dbReference type="RefSeq" id="WP_271087920.1">
    <property type="nucleotide sequence ID" value="NZ_JAPJZH010000002.1"/>
</dbReference>
<dbReference type="Gene3D" id="1.10.3720.10">
    <property type="entry name" value="MetI-like"/>
    <property type="match status" value="2"/>
</dbReference>
<dbReference type="SUPFAM" id="SSF161098">
    <property type="entry name" value="MetI-like"/>
    <property type="match status" value="2"/>
</dbReference>
<feature type="domain" description="ABC transmembrane type-1" evidence="8">
    <location>
        <begin position="83"/>
        <end position="367"/>
    </location>
</feature>
<feature type="transmembrane region" description="Helical" evidence="7">
    <location>
        <begin position="176"/>
        <end position="194"/>
    </location>
</feature>
<keyword evidence="5 7" id="KW-1133">Transmembrane helix</keyword>
<dbReference type="EMBL" id="JAPJZH010000002">
    <property type="protein sequence ID" value="MDA4844390.1"/>
    <property type="molecule type" value="Genomic_DNA"/>
</dbReference>
<proteinExistence type="inferred from homology"/>
<reference evidence="9" key="1">
    <citation type="submission" date="2022-11" db="EMBL/GenBank/DDBJ databases">
        <title>Hoeflea poritis sp. nov., isolated from scleractinian coral Porites lutea.</title>
        <authorList>
            <person name="Zhang G."/>
            <person name="Wei Q."/>
            <person name="Cai L."/>
        </authorList>
    </citation>
    <scope>NUCLEOTIDE SEQUENCE</scope>
    <source>
        <strain evidence="9">E7-10</strain>
    </source>
</reference>
<evidence type="ECO:0000256" key="1">
    <source>
        <dbReference type="ARBA" id="ARBA00004651"/>
    </source>
</evidence>